<dbReference type="AlphaFoldDB" id="K4KME0"/>
<dbReference type="EMBL" id="CP003746">
    <property type="protein sequence ID" value="AFU99400.1"/>
    <property type="molecule type" value="Genomic_DNA"/>
</dbReference>
<organism evidence="1 2">
    <name type="scientific">Simiduia agarivorans (strain DSM 21679 / JCM 13881 / BCRC 17597 / SA1)</name>
    <dbReference type="NCBI Taxonomy" id="1117647"/>
    <lineage>
        <taxon>Bacteria</taxon>
        <taxon>Pseudomonadati</taxon>
        <taxon>Pseudomonadota</taxon>
        <taxon>Gammaproteobacteria</taxon>
        <taxon>Cellvibrionales</taxon>
        <taxon>Cellvibrionaceae</taxon>
        <taxon>Simiduia</taxon>
    </lineage>
</organism>
<sequence length="193" mass="21779">MPSVLYIHGFLSSPRSAKAVETQQWLAQHRPDLAFICPYLPPYPDQAASILLESIEQASGPVGVMGSSLGGFWATWLVETQGMRALLINPSVNPMKLLPQFIGSDVENYHTGDSYRLTQQHLTELARYHQPVIKRHDNYWLLAQTGDETLDYRLAVEKYRGCRQTIEPGGDHSFQGFSRFIQQGVDFVTQDNP</sequence>
<dbReference type="SUPFAM" id="SSF53474">
    <property type="entry name" value="alpha/beta-Hydrolases"/>
    <property type="match status" value="1"/>
</dbReference>
<dbReference type="InterPro" id="IPR029058">
    <property type="entry name" value="AB_hydrolase_fold"/>
</dbReference>
<dbReference type="eggNOG" id="COG3150">
    <property type="taxonomic scope" value="Bacteria"/>
</dbReference>
<dbReference type="RefSeq" id="WP_015047564.1">
    <property type="nucleotide sequence ID" value="NC_018868.3"/>
</dbReference>
<dbReference type="Proteomes" id="UP000000466">
    <property type="component" value="Chromosome"/>
</dbReference>
<dbReference type="STRING" id="1117647.M5M_11115"/>
<dbReference type="HOGENOM" id="CLU_090996_2_0_6"/>
<evidence type="ECO:0000313" key="1">
    <source>
        <dbReference type="EMBL" id="AFU99400.1"/>
    </source>
</evidence>
<dbReference type="OrthoDB" id="9814831at2"/>
<name>K4KME0_SIMAS</name>
<evidence type="ECO:0008006" key="3">
    <source>
        <dbReference type="Google" id="ProtNLM"/>
    </source>
</evidence>
<dbReference type="Pfam" id="PF05728">
    <property type="entry name" value="UPF0227"/>
    <property type="match status" value="1"/>
</dbReference>
<dbReference type="Gene3D" id="3.40.50.1820">
    <property type="entry name" value="alpha/beta hydrolase"/>
    <property type="match status" value="1"/>
</dbReference>
<dbReference type="ESTHER" id="simas-k4kme0">
    <property type="family name" value="abh_upf00227"/>
</dbReference>
<dbReference type="KEGG" id="saga:M5M_11115"/>
<gene>
    <name evidence="1" type="ordered locus">M5M_11115</name>
</gene>
<dbReference type="InterPro" id="IPR008886">
    <property type="entry name" value="UPF0227/Esterase_YqiA"/>
</dbReference>
<dbReference type="PANTHER" id="PTHR35602:SF3">
    <property type="entry name" value="ESTERASE YQIA"/>
    <property type="match status" value="1"/>
</dbReference>
<reference evidence="1 2" key="1">
    <citation type="journal article" date="2013" name="Genome Announc.">
        <title>Complete genome sequence of Simiduia agarivorans SA1(T), a marine bacterium able to degrade a variety of polysaccharides.</title>
        <authorList>
            <person name="Lin S.Y."/>
            <person name="Shieh W.Y."/>
            <person name="Chen J.S."/>
            <person name="Tang S.L."/>
        </authorList>
    </citation>
    <scope>NUCLEOTIDE SEQUENCE [LARGE SCALE GENOMIC DNA]</scope>
    <source>
        <strain evidence="2">DSM 21679 / JCM 13881 / BCRC 17597 / SA1</strain>
    </source>
</reference>
<proteinExistence type="predicted"/>
<evidence type="ECO:0000313" key="2">
    <source>
        <dbReference type="Proteomes" id="UP000000466"/>
    </source>
</evidence>
<dbReference type="PANTHER" id="PTHR35602">
    <property type="entry name" value="ESTERASE YQIA-RELATED"/>
    <property type="match status" value="1"/>
</dbReference>
<accession>K4KME0</accession>
<keyword evidence="2" id="KW-1185">Reference proteome</keyword>
<protein>
    <recommendedName>
        <fullName evidence="3">Esterase YqiA</fullName>
    </recommendedName>
</protein>